<dbReference type="Gene3D" id="2.40.170.20">
    <property type="entry name" value="TonB-dependent receptor, beta-barrel domain"/>
    <property type="match status" value="1"/>
</dbReference>
<evidence type="ECO:0000313" key="8">
    <source>
        <dbReference type="EMBL" id="VAW21189.1"/>
    </source>
</evidence>
<comment type="subcellular location">
    <subcellularLocation>
        <location evidence="1">Cell outer membrane</location>
        <topology evidence="1">Multi-pass membrane protein</topology>
    </subcellularLocation>
</comment>
<proteinExistence type="predicted"/>
<evidence type="ECO:0000256" key="6">
    <source>
        <dbReference type="ARBA" id="ARBA00023237"/>
    </source>
</evidence>
<keyword evidence="3" id="KW-0812">Transmembrane</keyword>
<evidence type="ECO:0000256" key="5">
    <source>
        <dbReference type="ARBA" id="ARBA00023136"/>
    </source>
</evidence>
<evidence type="ECO:0000256" key="4">
    <source>
        <dbReference type="ARBA" id="ARBA00023077"/>
    </source>
</evidence>
<name>A0A3B0U9H9_9ZZZZ</name>
<dbReference type="InterPro" id="IPR036942">
    <property type="entry name" value="Beta-barrel_TonB_sf"/>
</dbReference>
<evidence type="ECO:0000256" key="1">
    <source>
        <dbReference type="ARBA" id="ARBA00004571"/>
    </source>
</evidence>
<sequence length="180" mass="20397">MRVFWGVNGNRSISNYPALSRIALGKTLNAEQNGNPVIIPTLEINTMQNKDLRWERTEAFNVGIDYNLFDGVLSGSVEAYNMSTTDVLVNRELPTVTGFNRVYANFGEVKNKGFELTLNSLNMRRTNFEALVVMYSLWGMKSEYDLAKHDDNVEDRRNTWDIQVDMPGLGMGRDKDGSLC</sequence>
<keyword evidence="2" id="KW-0813">Transport</keyword>
<gene>
    <name evidence="8" type="ORF">MNBD_BACTEROID01-2497</name>
</gene>
<dbReference type="EMBL" id="UOEP01000137">
    <property type="protein sequence ID" value="VAW21189.1"/>
    <property type="molecule type" value="Genomic_DNA"/>
</dbReference>
<organism evidence="8">
    <name type="scientific">hydrothermal vent metagenome</name>
    <dbReference type="NCBI Taxonomy" id="652676"/>
    <lineage>
        <taxon>unclassified sequences</taxon>
        <taxon>metagenomes</taxon>
        <taxon>ecological metagenomes</taxon>
    </lineage>
</organism>
<feature type="domain" description="TonB-dependent receptor-like beta-barrel" evidence="7">
    <location>
        <begin position="46"/>
        <end position="145"/>
    </location>
</feature>
<dbReference type="Pfam" id="PF00593">
    <property type="entry name" value="TonB_dep_Rec_b-barrel"/>
    <property type="match status" value="1"/>
</dbReference>
<reference evidence="8" key="1">
    <citation type="submission" date="2018-06" db="EMBL/GenBank/DDBJ databases">
        <authorList>
            <person name="Zhirakovskaya E."/>
        </authorList>
    </citation>
    <scope>NUCLEOTIDE SEQUENCE</scope>
</reference>
<keyword evidence="6" id="KW-0998">Cell outer membrane</keyword>
<dbReference type="PROSITE" id="PS52016">
    <property type="entry name" value="TONB_DEPENDENT_REC_3"/>
    <property type="match status" value="1"/>
</dbReference>
<dbReference type="InterPro" id="IPR039426">
    <property type="entry name" value="TonB-dep_rcpt-like"/>
</dbReference>
<dbReference type="InterPro" id="IPR000531">
    <property type="entry name" value="Beta-barrel_TonB"/>
</dbReference>
<accession>A0A3B0U9H9</accession>
<evidence type="ECO:0000256" key="3">
    <source>
        <dbReference type="ARBA" id="ARBA00022692"/>
    </source>
</evidence>
<dbReference type="AlphaFoldDB" id="A0A3B0U9H9"/>
<keyword evidence="4" id="KW-0798">TonB box</keyword>
<dbReference type="GO" id="GO:0009279">
    <property type="term" value="C:cell outer membrane"/>
    <property type="evidence" value="ECO:0007669"/>
    <property type="project" value="UniProtKB-SubCell"/>
</dbReference>
<keyword evidence="5" id="KW-0472">Membrane</keyword>
<dbReference type="SUPFAM" id="SSF56935">
    <property type="entry name" value="Porins"/>
    <property type="match status" value="1"/>
</dbReference>
<evidence type="ECO:0000259" key="7">
    <source>
        <dbReference type="Pfam" id="PF00593"/>
    </source>
</evidence>
<protein>
    <submittedName>
        <fullName evidence="8">Outer membrane TonB-dependent transporter, utilization system for glycans and polysaccharides (PUL), SusC family</fullName>
    </submittedName>
</protein>
<evidence type="ECO:0000256" key="2">
    <source>
        <dbReference type="ARBA" id="ARBA00022448"/>
    </source>
</evidence>